<evidence type="ECO:0000256" key="2">
    <source>
        <dbReference type="ARBA" id="ARBA00023239"/>
    </source>
</evidence>
<reference evidence="6 7" key="1">
    <citation type="journal article" date="2017" name="Syst. Appl. Microbiol.">
        <title>Soybeans inoculated with root zone soils of Canadian native legumes harbour diverse and novel Bradyrhizobium spp. that possess agricultural potential.</title>
        <authorList>
            <person name="Bromfield E.S.P."/>
            <person name="Cloutier S."/>
            <person name="Tambong J.T."/>
            <person name="Tran Thi T.V."/>
        </authorList>
    </citation>
    <scope>NUCLEOTIDE SEQUENCE [LARGE SCALE GENOMIC DNA]</scope>
    <source>
        <strain evidence="6 7">323S2</strain>
    </source>
</reference>
<proteinExistence type="inferred from homology"/>
<gene>
    <name evidence="6" type="ORF">G6321_00002085</name>
    <name evidence="5" type="ORF">G6321_52975</name>
</gene>
<evidence type="ECO:0000313" key="6">
    <source>
        <dbReference type="EMBL" id="UGX89569.1"/>
    </source>
</evidence>
<dbReference type="CDD" id="cd00408">
    <property type="entry name" value="DHDPS-like"/>
    <property type="match status" value="1"/>
</dbReference>
<dbReference type="GO" id="GO:0008840">
    <property type="term" value="F:4-hydroxy-tetrahydrodipicolinate synthase activity"/>
    <property type="evidence" value="ECO:0007669"/>
    <property type="project" value="TreeGrafter"/>
</dbReference>
<dbReference type="GeneID" id="92958973"/>
<geneLocation type="plasmid" evidence="6 7">
    <name>pBb323S2a</name>
</geneLocation>
<dbReference type="Proteomes" id="UP000564836">
    <property type="component" value="Plasmid pBb323S2a"/>
</dbReference>
<dbReference type="SMART" id="SM01130">
    <property type="entry name" value="DHDPS"/>
    <property type="match status" value="1"/>
</dbReference>
<dbReference type="PANTHER" id="PTHR12128:SF66">
    <property type="entry name" value="4-HYDROXY-2-OXOGLUTARATE ALDOLASE, MITOCHONDRIAL"/>
    <property type="match status" value="1"/>
</dbReference>
<evidence type="ECO:0000256" key="4">
    <source>
        <dbReference type="PIRSR" id="PIRSR001365-1"/>
    </source>
</evidence>
<dbReference type="PIRSF" id="PIRSF001365">
    <property type="entry name" value="DHDPS"/>
    <property type="match status" value="1"/>
</dbReference>
<comment type="similarity">
    <text evidence="1 3">Belongs to the DapA family.</text>
</comment>
<dbReference type="EMBL" id="CP088278">
    <property type="protein sequence ID" value="UGX89569.1"/>
    <property type="molecule type" value="Genomic_DNA"/>
</dbReference>
<accession>A0A7Z0QPV3</accession>
<dbReference type="SUPFAM" id="SSF51569">
    <property type="entry name" value="Aldolase"/>
    <property type="match status" value="1"/>
</dbReference>
<dbReference type="AlphaFoldDB" id="A0A7Z0QPV3"/>
<feature type="active site" description="Schiff-base intermediate with substrate" evidence="4">
    <location>
        <position position="167"/>
    </location>
</feature>
<dbReference type="InterPro" id="IPR013785">
    <property type="entry name" value="Aldolase_TIM"/>
</dbReference>
<organism evidence="5">
    <name type="scientific">Bradyrhizobium barranii subsp. barranii</name>
    <dbReference type="NCBI Taxonomy" id="2823807"/>
    <lineage>
        <taxon>Bacteria</taxon>
        <taxon>Pseudomonadati</taxon>
        <taxon>Pseudomonadota</taxon>
        <taxon>Alphaproteobacteria</taxon>
        <taxon>Hyphomicrobiales</taxon>
        <taxon>Nitrobacteraceae</taxon>
        <taxon>Bradyrhizobium</taxon>
        <taxon>Bradyrhizobium barranii</taxon>
    </lineage>
</organism>
<dbReference type="InterPro" id="IPR002220">
    <property type="entry name" value="DapA-like"/>
</dbReference>
<dbReference type="RefSeq" id="WP_018273883.1">
    <property type="nucleotide sequence ID" value="NZ_CP049700.1"/>
</dbReference>
<evidence type="ECO:0000256" key="3">
    <source>
        <dbReference type="PIRNR" id="PIRNR001365"/>
    </source>
</evidence>
<sequence length="311" mass="34352">MDRNSVSWFGYIPAITTPFRKNGSIAWDDFAVELDWYVTERMHGVVVAGTSGEWFSLSEDERSELFSQTSRGIDSRITTLGGCNAYTADEAIRHARAAERAGLDGILLTPPPYVVPNRRELVQFYREVSDATDIPICVYNWPRGCVVDMDIETLSEISDIDHVVAIKNSTGNFSAFLDGLYALGRKVRYFNMPTSELGADIAGLGLSDGLMGAGGILGSGHPDFWRAIQEGDRQRAVVLGERDRIIMRELFNKDYAGAFGNAQAILKTALRLRGVPAGYVRRPLLDLAAEEVRRVADTLQRLGIEVVNEDA</sequence>
<dbReference type="PRINTS" id="PR00146">
    <property type="entry name" value="DHPICSNTHASE"/>
</dbReference>
<feature type="active site" description="Proton donor/acceptor" evidence="4">
    <location>
        <position position="139"/>
    </location>
</feature>
<dbReference type="EMBL" id="JACBFH010000004">
    <property type="protein sequence ID" value="NYY96667.1"/>
    <property type="molecule type" value="Genomic_DNA"/>
</dbReference>
<evidence type="ECO:0000313" key="5">
    <source>
        <dbReference type="EMBL" id="NYY96667.1"/>
    </source>
</evidence>
<keyword evidence="2 3" id="KW-0456">Lyase</keyword>
<dbReference type="Pfam" id="PF00701">
    <property type="entry name" value="DHDPS"/>
    <property type="match status" value="1"/>
</dbReference>
<evidence type="ECO:0000256" key="1">
    <source>
        <dbReference type="ARBA" id="ARBA00007592"/>
    </source>
</evidence>
<reference evidence="6 7" key="3">
    <citation type="journal article" date="2022" name="Int. J. Syst. Evol. Microbiol.">
        <title>Strains of Bradyrhizobium barranii sp. nov. associated with legumes native to Canada are symbionts of soybeans and belong to different subspecies (subsp. barranii subsp. nov. and subsp. apii subsp. nov.) and symbiovars (sv. glycinearum and sv. septentrionale).</title>
        <authorList>
            <person name="Bromfield E.S.P."/>
            <person name="Cloutier S."/>
            <person name="Wasai-Hara S."/>
            <person name="Minamisawa K."/>
        </authorList>
    </citation>
    <scope>NUCLEOTIDE SEQUENCE [LARGE SCALE GENOMIC DNA]</scope>
    <source>
        <strain evidence="6 7">323S2</strain>
        <plasmid evidence="7">pBb323S2a</plasmid>
    </source>
</reference>
<protein>
    <submittedName>
        <fullName evidence="5">Dihydrodipicolinate synthase family protein</fullName>
    </submittedName>
</protein>
<name>A0A7Z0QPV3_9BRAD</name>
<dbReference type="Gene3D" id="3.20.20.70">
    <property type="entry name" value="Aldolase class I"/>
    <property type="match status" value="1"/>
</dbReference>
<evidence type="ECO:0000313" key="7">
    <source>
        <dbReference type="Proteomes" id="UP000564836"/>
    </source>
</evidence>
<reference evidence="5" key="2">
    <citation type="submission" date="2020-06" db="EMBL/GenBank/DDBJ databases">
        <title>Whole Genome Sequence of Bradyrhizobium sp. Strain 323S2.</title>
        <authorList>
            <person name="Bromfield E.S.P."/>
        </authorList>
    </citation>
    <scope>NUCLEOTIDE SEQUENCE [LARGE SCALE GENOMIC DNA]</scope>
    <source>
        <strain evidence="5">323S2</strain>
    </source>
</reference>
<keyword evidence="6" id="KW-0614">Plasmid</keyword>
<dbReference type="PANTHER" id="PTHR12128">
    <property type="entry name" value="DIHYDRODIPICOLINATE SYNTHASE"/>
    <property type="match status" value="1"/>
</dbReference>